<feature type="region of interest" description="Disordered" evidence="1">
    <location>
        <begin position="60"/>
        <end position="96"/>
    </location>
</feature>
<dbReference type="EMBL" id="QPMT01000075">
    <property type="protein sequence ID" value="KAF4844740.1"/>
    <property type="molecule type" value="Genomic_DNA"/>
</dbReference>
<keyword evidence="3" id="KW-1185">Reference proteome</keyword>
<accession>A0A9P5EJC1</accession>
<feature type="region of interest" description="Disordered" evidence="1">
    <location>
        <begin position="211"/>
        <end position="240"/>
    </location>
</feature>
<evidence type="ECO:0000313" key="3">
    <source>
        <dbReference type="Proteomes" id="UP000711996"/>
    </source>
</evidence>
<dbReference type="AlphaFoldDB" id="A0A9P5EJC1"/>
<comment type="caution">
    <text evidence="2">The sequence shown here is derived from an EMBL/GenBank/DDBJ whole genome shotgun (WGS) entry which is preliminary data.</text>
</comment>
<protein>
    <submittedName>
        <fullName evidence="2">Uncharacterized protein</fullName>
    </submittedName>
</protein>
<sequence>MSQSNRQLASSLLAFHTALDALRQLHRLIDNAPAEELVYFTSMLALDACDYDWELQSESSDSSDDFDAHVADPADIPIYPSKNDHYTDADGDLEMTDAPTQEFGTLLDLDDLSETFSPVDELDRQDQRSDASTLRGLEAIENFTSIQIHQIADAETLDGQKAKHTNSQSSQGNVVQAFMTSGEGSSDAAHVEHVEFAKDEEVGMVEHVEYANSGQTESDEGGGGYDGGDNDTDSQPKDPMEELRQELKDQRDDLDCYYKMTRRQPPLDHEVTAPYLYWWYLHVCNKLRHREELKGKAGMATMLESERGKEASSRWRAASGRSRYQLLSTVSPQPDHKRAARLNGTGLFHAARATLISQGRNVDCVEQVRKKGLFRGVSVVNRPVEDSWPGSLQQFSQRHSLRKSLTMEEYEKVENPEDVFPEPKQIQW</sequence>
<dbReference type="OrthoDB" id="4817246at2759"/>
<evidence type="ECO:0000256" key="1">
    <source>
        <dbReference type="SAM" id="MobiDB-lite"/>
    </source>
</evidence>
<gene>
    <name evidence="2" type="ORF">CGCSCA2_v013831</name>
</gene>
<reference evidence="2" key="1">
    <citation type="submission" date="2019-06" db="EMBL/GenBank/DDBJ databases">
        <authorList>
            <person name="Gan P."/>
            <person name="Shirasu K."/>
        </authorList>
    </citation>
    <scope>NUCLEOTIDE SEQUENCE [LARGE SCALE GENOMIC DNA]</scope>
    <source>
        <strain evidence="2">CAD2</strain>
    </source>
</reference>
<proteinExistence type="predicted"/>
<evidence type="ECO:0000313" key="2">
    <source>
        <dbReference type="EMBL" id="KAF4844740.1"/>
    </source>
</evidence>
<dbReference type="Proteomes" id="UP000711996">
    <property type="component" value="Unassembled WGS sequence"/>
</dbReference>
<organism evidence="2 3">
    <name type="scientific">Colletotrichum siamense</name>
    <name type="common">Anthracnose fungus</name>
    <dbReference type="NCBI Taxonomy" id="690259"/>
    <lineage>
        <taxon>Eukaryota</taxon>
        <taxon>Fungi</taxon>
        <taxon>Dikarya</taxon>
        <taxon>Ascomycota</taxon>
        <taxon>Pezizomycotina</taxon>
        <taxon>Sordariomycetes</taxon>
        <taxon>Hypocreomycetidae</taxon>
        <taxon>Glomerellales</taxon>
        <taxon>Glomerellaceae</taxon>
        <taxon>Colletotrichum</taxon>
        <taxon>Colletotrichum gloeosporioides species complex</taxon>
    </lineage>
</organism>
<name>A0A9P5EJC1_COLSI</name>